<proteinExistence type="predicted"/>
<dbReference type="GO" id="GO:0006799">
    <property type="term" value="P:polyphosphate biosynthetic process"/>
    <property type="evidence" value="ECO:0007669"/>
    <property type="project" value="UniProtKB-ARBA"/>
</dbReference>
<dbReference type="RefSeq" id="WP_166233192.1">
    <property type="nucleotide sequence ID" value="NZ_CP049865.1"/>
</dbReference>
<dbReference type="Pfam" id="PF09359">
    <property type="entry name" value="VTC"/>
    <property type="match status" value="1"/>
</dbReference>
<dbReference type="InterPro" id="IPR042267">
    <property type="entry name" value="VTC_sf"/>
</dbReference>
<dbReference type="AlphaFoldDB" id="A0A6G7Y684"/>
<sequence>MTGGGPQGRVGRDGAALAGLAAPLAPLSLAEVTESAALQTRVDRKYLIPTATLTRLVAGLGPGLGVLAIDGRRVFGYESIYFDTPDFGMFRDHVQGRRLRTKVRTRRYVDSGLTMLEVKEKGGRGQTVKHRTPWSGADLDRLVGRDDGRGFVDAVLAPRHRADDLRPALVSRYRRTTFVDPDAGLRLTCDVDLSFDGSGRSVQVPAGRVLVETKSATGRSEADRLLHRLGQREIPISKYCAGVALTAGLPANRWHRTLTRYLAAA</sequence>
<organism evidence="2 3">
    <name type="scientific">Propioniciclava coleopterorum</name>
    <dbReference type="NCBI Taxonomy" id="2714937"/>
    <lineage>
        <taxon>Bacteria</taxon>
        <taxon>Bacillati</taxon>
        <taxon>Actinomycetota</taxon>
        <taxon>Actinomycetes</taxon>
        <taxon>Propionibacteriales</taxon>
        <taxon>Propionibacteriaceae</taxon>
        <taxon>Propioniciclava</taxon>
    </lineage>
</organism>
<accession>A0A6G7Y684</accession>
<keyword evidence="3" id="KW-1185">Reference proteome</keyword>
<dbReference type="InterPro" id="IPR033469">
    <property type="entry name" value="CYTH-like_dom_sf"/>
</dbReference>
<gene>
    <name evidence="2" type="ORF">G7070_07405</name>
</gene>
<dbReference type="CDD" id="cd07750">
    <property type="entry name" value="PolyPPase_VTC_like"/>
    <property type="match status" value="1"/>
</dbReference>
<dbReference type="Proteomes" id="UP000501058">
    <property type="component" value="Chromosome"/>
</dbReference>
<dbReference type="SUPFAM" id="SSF55154">
    <property type="entry name" value="CYTH-like phosphatases"/>
    <property type="match status" value="1"/>
</dbReference>
<reference evidence="2 3" key="1">
    <citation type="submission" date="2020-03" db="EMBL/GenBank/DDBJ databases">
        <title>Propioniciclava sp. nov., isolated from Hydrophilus acuminatus.</title>
        <authorList>
            <person name="Hyun D.-W."/>
            <person name="Bae J.-W."/>
        </authorList>
    </citation>
    <scope>NUCLEOTIDE SEQUENCE [LARGE SCALE GENOMIC DNA]</scope>
    <source>
        <strain evidence="2 3">HDW11</strain>
    </source>
</reference>
<name>A0A6G7Y684_9ACTN</name>
<dbReference type="EMBL" id="CP049865">
    <property type="protein sequence ID" value="QIK72131.1"/>
    <property type="molecule type" value="Genomic_DNA"/>
</dbReference>
<protein>
    <submittedName>
        <fullName evidence="2">Polyphosphate polymerase domain-containing protein</fullName>
    </submittedName>
</protein>
<evidence type="ECO:0000313" key="3">
    <source>
        <dbReference type="Proteomes" id="UP000501058"/>
    </source>
</evidence>
<feature type="domain" description="VTC" evidence="1">
    <location>
        <begin position="41"/>
        <end position="245"/>
    </location>
</feature>
<dbReference type="InterPro" id="IPR018966">
    <property type="entry name" value="VTC_domain"/>
</dbReference>
<evidence type="ECO:0000259" key="1">
    <source>
        <dbReference type="Pfam" id="PF09359"/>
    </source>
</evidence>
<dbReference type="KEGG" id="prv:G7070_07405"/>
<dbReference type="Gene3D" id="3.20.100.30">
    <property type="entry name" value="VTC, catalytic tunnel domain"/>
    <property type="match status" value="1"/>
</dbReference>
<evidence type="ECO:0000313" key="2">
    <source>
        <dbReference type="EMBL" id="QIK72131.1"/>
    </source>
</evidence>